<dbReference type="Proteomes" id="UP000237105">
    <property type="component" value="Unassembled WGS sequence"/>
</dbReference>
<dbReference type="OrthoDB" id="1184230at2759"/>
<proteinExistence type="predicted"/>
<dbReference type="GO" id="GO:0004674">
    <property type="term" value="F:protein serine/threonine kinase activity"/>
    <property type="evidence" value="ECO:0007669"/>
    <property type="project" value="UniProtKB-KW"/>
</dbReference>
<evidence type="ECO:0000256" key="2">
    <source>
        <dbReference type="ARBA" id="ARBA00022679"/>
    </source>
</evidence>
<dbReference type="InterPro" id="IPR001245">
    <property type="entry name" value="Ser-Thr/Tyr_kinase_cat_dom"/>
</dbReference>
<dbReference type="InterPro" id="IPR000719">
    <property type="entry name" value="Prot_kinase_dom"/>
</dbReference>
<dbReference type="GO" id="GO:0005524">
    <property type="term" value="F:ATP binding"/>
    <property type="evidence" value="ECO:0007669"/>
    <property type="project" value="UniProtKB-KW"/>
</dbReference>
<evidence type="ECO:0000256" key="1">
    <source>
        <dbReference type="ARBA" id="ARBA00022527"/>
    </source>
</evidence>
<dbReference type="SUPFAM" id="SSF56112">
    <property type="entry name" value="Protein kinase-like (PK-like)"/>
    <property type="match status" value="1"/>
</dbReference>
<evidence type="ECO:0000256" key="6">
    <source>
        <dbReference type="SAM" id="MobiDB-lite"/>
    </source>
</evidence>
<dbReference type="Pfam" id="PF07714">
    <property type="entry name" value="PK_Tyr_Ser-Thr"/>
    <property type="match status" value="1"/>
</dbReference>
<dbReference type="FunFam" id="1.10.510.10:FF:001722">
    <property type="entry name" value="G-type lectin S-receptor-like serine/threonine-protein kinase B120"/>
    <property type="match status" value="1"/>
</dbReference>
<keyword evidence="9" id="KW-1185">Reference proteome</keyword>
<evidence type="ECO:0000256" key="4">
    <source>
        <dbReference type="ARBA" id="ARBA00022777"/>
    </source>
</evidence>
<dbReference type="InterPro" id="IPR011009">
    <property type="entry name" value="Kinase-like_dom_sf"/>
</dbReference>
<reference evidence="9" key="1">
    <citation type="submission" date="2016-06" db="EMBL/GenBank/DDBJ databases">
        <title>Parallel loss of symbiosis genes in relatives of nitrogen-fixing non-legume Parasponia.</title>
        <authorList>
            <person name="Van Velzen R."/>
            <person name="Holmer R."/>
            <person name="Bu F."/>
            <person name="Rutten L."/>
            <person name="Van Zeijl A."/>
            <person name="Liu W."/>
            <person name="Santuari L."/>
            <person name="Cao Q."/>
            <person name="Sharma T."/>
            <person name="Shen D."/>
            <person name="Roswanjaya Y."/>
            <person name="Wardhani T."/>
            <person name="Kalhor M.S."/>
            <person name="Jansen J."/>
            <person name="Van den Hoogen J."/>
            <person name="Gungor B."/>
            <person name="Hartog M."/>
            <person name="Hontelez J."/>
            <person name="Verver J."/>
            <person name="Yang W.-C."/>
            <person name="Schijlen E."/>
            <person name="Repin R."/>
            <person name="Schilthuizen M."/>
            <person name="Schranz E."/>
            <person name="Heidstra R."/>
            <person name="Miyata K."/>
            <person name="Fedorova E."/>
            <person name="Kohlen W."/>
            <person name="Bisseling T."/>
            <person name="Smit S."/>
            <person name="Geurts R."/>
        </authorList>
    </citation>
    <scope>NUCLEOTIDE SEQUENCE [LARGE SCALE GENOMIC DNA]</scope>
    <source>
        <strain evidence="9">cv. WU1-14</strain>
    </source>
</reference>
<dbReference type="PANTHER" id="PTHR27002">
    <property type="entry name" value="RECEPTOR-LIKE SERINE/THREONINE-PROTEIN KINASE SD1-8"/>
    <property type="match status" value="1"/>
</dbReference>
<dbReference type="EMBL" id="JXTB01000837">
    <property type="protein sequence ID" value="PON32284.1"/>
    <property type="molecule type" value="Genomic_DNA"/>
</dbReference>
<keyword evidence="1" id="KW-0723">Serine/threonine-protein kinase</keyword>
<gene>
    <name evidence="8" type="ORF">PanWU01x14_362700</name>
</gene>
<organism evidence="8 9">
    <name type="scientific">Parasponia andersonii</name>
    <name type="common">Sponia andersonii</name>
    <dbReference type="NCBI Taxonomy" id="3476"/>
    <lineage>
        <taxon>Eukaryota</taxon>
        <taxon>Viridiplantae</taxon>
        <taxon>Streptophyta</taxon>
        <taxon>Embryophyta</taxon>
        <taxon>Tracheophyta</taxon>
        <taxon>Spermatophyta</taxon>
        <taxon>Magnoliopsida</taxon>
        <taxon>eudicotyledons</taxon>
        <taxon>Gunneridae</taxon>
        <taxon>Pentapetalae</taxon>
        <taxon>rosids</taxon>
        <taxon>fabids</taxon>
        <taxon>Rosales</taxon>
        <taxon>Cannabaceae</taxon>
        <taxon>Parasponia</taxon>
    </lineage>
</organism>
<keyword evidence="4 8" id="KW-0418">Kinase</keyword>
<dbReference type="GO" id="GO:0005886">
    <property type="term" value="C:plasma membrane"/>
    <property type="evidence" value="ECO:0007669"/>
    <property type="project" value="TreeGrafter"/>
</dbReference>
<evidence type="ECO:0000256" key="3">
    <source>
        <dbReference type="ARBA" id="ARBA00022741"/>
    </source>
</evidence>
<dbReference type="PANTHER" id="PTHR27002:SF1096">
    <property type="entry name" value="GNK2-HOMOLOGOUS DOMAIN-CONTAINING PROTEIN"/>
    <property type="match status" value="1"/>
</dbReference>
<dbReference type="AlphaFoldDB" id="A0A2P5A6W1"/>
<accession>A0A2P5A6W1</accession>
<dbReference type="STRING" id="3476.A0A2P5A6W1"/>
<name>A0A2P5A6W1_PARAD</name>
<evidence type="ECO:0000256" key="5">
    <source>
        <dbReference type="ARBA" id="ARBA00022840"/>
    </source>
</evidence>
<dbReference type="Gene3D" id="1.10.510.10">
    <property type="entry name" value="Transferase(Phosphotransferase) domain 1"/>
    <property type="match status" value="1"/>
</dbReference>
<keyword evidence="5" id="KW-0067">ATP-binding</keyword>
<dbReference type="PROSITE" id="PS50011">
    <property type="entry name" value="PROTEIN_KINASE_DOM"/>
    <property type="match status" value="1"/>
</dbReference>
<evidence type="ECO:0000313" key="8">
    <source>
        <dbReference type="EMBL" id="PON32284.1"/>
    </source>
</evidence>
<comment type="caution">
    <text evidence="8">The sequence shown here is derived from an EMBL/GenBank/DDBJ whole genome shotgun (WGS) entry which is preliminary data.</text>
</comment>
<feature type="compositionally biased region" description="Polar residues" evidence="6">
    <location>
        <begin position="145"/>
        <end position="157"/>
    </location>
</feature>
<evidence type="ECO:0000313" key="9">
    <source>
        <dbReference type="Proteomes" id="UP000237105"/>
    </source>
</evidence>
<feature type="region of interest" description="Disordered" evidence="6">
    <location>
        <begin position="143"/>
        <end position="164"/>
    </location>
</feature>
<evidence type="ECO:0000259" key="7">
    <source>
        <dbReference type="PROSITE" id="PS50011"/>
    </source>
</evidence>
<keyword evidence="2" id="KW-0808">Transferase</keyword>
<dbReference type="GO" id="GO:0042742">
    <property type="term" value="P:defense response to bacterium"/>
    <property type="evidence" value="ECO:0007669"/>
    <property type="project" value="TreeGrafter"/>
</dbReference>
<protein>
    <submittedName>
        <fullName evidence="8">Tyrosine-protein kinase</fullName>
    </submittedName>
</protein>
<feature type="domain" description="Protein kinase" evidence="7">
    <location>
        <begin position="1"/>
        <end position="114"/>
    </location>
</feature>
<sequence>MVHCSGYMSPEYAFYGQFSVKSDVYSFGVLIMEIITGKKNTSFLDSGNSEDLLSYAWKNWSDGTPLELSDQRLRDSYTANEVIRCIHIGLLCVQEDPADRPTMASIVLMLSSYSVTLSLPKKPAFFPHSGTGGNMPSIIVESEKSTSTTPCTPNEMSLSEIYPR</sequence>
<keyword evidence="3" id="KW-0547">Nucleotide-binding</keyword>